<dbReference type="PANTHER" id="PTHR11783">
    <property type="entry name" value="SULFOTRANSFERASE SULT"/>
    <property type="match status" value="1"/>
</dbReference>
<feature type="domain" description="Sulfotransferase" evidence="4">
    <location>
        <begin position="19"/>
        <end position="82"/>
    </location>
</feature>
<sequence length="91" mass="10795">MGSLPRALAVRRRHCRLDLDQLFPVFCEGCNLYSPAWQHATEYWDTAKRWPEKVLFVRYKEILRDPAENIRRIAEFIERPFTVVNRGSGMV</sequence>
<keyword evidence="6" id="KW-1185">Reference proteome</keyword>
<dbReference type="InterPro" id="IPR000863">
    <property type="entry name" value="Sulfotransferase_dom"/>
</dbReference>
<keyword evidence="2 3" id="KW-0808">Transferase</keyword>
<dbReference type="EMBL" id="JAUUTY010000003">
    <property type="protein sequence ID" value="KAK1660280.1"/>
    <property type="molecule type" value="Genomic_DNA"/>
</dbReference>
<evidence type="ECO:0000259" key="4">
    <source>
        <dbReference type="Pfam" id="PF00685"/>
    </source>
</evidence>
<evidence type="ECO:0000256" key="1">
    <source>
        <dbReference type="ARBA" id="ARBA00005771"/>
    </source>
</evidence>
<evidence type="ECO:0000256" key="2">
    <source>
        <dbReference type="ARBA" id="ARBA00022679"/>
    </source>
</evidence>
<comment type="caution">
    <text evidence="5">The sequence shown here is derived from an EMBL/GenBank/DDBJ whole genome shotgun (WGS) entry which is preliminary data.</text>
</comment>
<protein>
    <recommendedName>
        <fullName evidence="3">Sulfotransferase</fullName>
        <ecNumber evidence="3">2.8.2.-</ecNumber>
    </recommendedName>
</protein>
<comment type="similarity">
    <text evidence="1 3">Belongs to the sulfotransferase 1 family.</text>
</comment>
<evidence type="ECO:0000313" key="5">
    <source>
        <dbReference type="EMBL" id="KAK1660280.1"/>
    </source>
</evidence>
<dbReference type="SUPFAM" id="SSF52540">
    <property type="entry name" value="P-loop containing nucleoside triphosphate hydrolases"/>
    <property type="match status" value="1"/>
</dbReference>
<dbReference type="Gene3D" id="3.40.50.300">
    <property type="entry name" value="P-loop containing nucleotide triphosphate hydrolases"/>
    <property type="match status" value="1"/>
</dbReference>
<gene>
    <name evidence="5" type="ORF">QYE76_048439</name>
</gene>
<dbReference type="InterPro" id="IPR027417">
    <property type="entry name" value="P-loop_NTPase"/>
</dbReference>
<evidence type="ECO:0000256" key="3">
    <source>
        <dbReference type="RuleBase" id="RU361155"/>
    </source>
</evidence>
<evidence type="ECO:0000313" key="6">
    <source>
        <dbReference type="Proteomes" id="UP001231189"/>
    </source>
</evidence>
<reference evidence="5" key="1">
    <citation type="submission" date="2023-07" db="EMBL/GenBank/DDBJ databases">
        <title>A chromosome-level genome assembly of Lolium multiflorum.</title>
        <authorList>
            <person name="Chen Y."/>
            <person name="Copetti D."/>
            <person name="Kolliker R."/>
            <person name="Studer B."/>
        </authorList>
    </citation>
    <scope>NUCLEOTIDE SEQUENCE</scope>
    <source>
        <strain evidence="5">02402/16</strain>
        <tissue evidence="5">Leaf</tissue>
    </source>
</reference>
<dbReference type="Pfam" id="PF00685">
    <property type="entry name" value="Sulfotransfer_1"/>
    <property type="match status" value="1"/>
</dbReference>
<proteinExistence type="inferred from homology"/>
<name>A0AAD8WHC0_LOLMU</name>
<organism evidence="5 6">
    <name type="scientific">Lolium multiflorum</name>
    <name type="common">Italian ryegrass</name>
    <name type="synonym">Lolium perenne subsp. multiflorum</name>
    <dbReference type="NCBI Taxonomy" id="4521"/>
    <lineage>
        <taxon>Eukaryota</taxon>
        <taxon>Viridiplantae</taxon>
        <taxon>Streptophyta</taxon>
        <taxon>Embryophyta</taxon>
        <taxon>Tracheophyta</taxon>
        <taxon>Spermatophyta</taxon>
        <taxon>Magnoliopsida</taxon>
        <taxon>Liliopsida</taxon>
        <taxon>Poales</taxon>
        <taxon>Poaceae</taxon>
        <taxon>BOP clade</taxon>
        <taxon>Pooideae</taxon>
        <taxon>Poodae</taxon>
        <taxon>Poeae</taxon>
        <taxon>Poeae Chloroplast Group 2 (Poeae type)</taxon>
        <taxon>Loliodinae</taxon>
        <taxon>Loliinae</taxon>
        <taxon>Lolium</taxon>
    </lineage>
</organism>
<dbReference type="GO" id="GO:0008146">
    <property type="term" value="F:sulfotransferase activity"/>
    <property type="evidence" value="ECO:0007669"/>
    <property type="project" value="InterPro"/>
</dbReference>
<dbReference type="EC" id="2.8.2.-" evidence="3"/>
<dbReference type="AlphaFoldDB" id="A0AAD8WHC0"/>
<dbReference type="Proteomes" id="UP001231189">
    <property type="component" value="Unassembled WGS sequence"/>
</dbReference>
<accession>A0AAD8WHC0</accession>